<evidence type="ECO:0000256" key="4">
    <source>
        <dbReference type="ARBA" id="ARBA00022645"/>
    </source>
</evidence>
<keyword evidence="5" id="KW-0645">Protease</keyword>
<dbReference type="FunFam" id="3.40.50.1820:FF:000030">
    <property type="entry name" value="Carboxypeptidase"/>
    <property type="match status" value="1"/>
</dbReference>
<evidence type="ECO:0000313" key="13">
    <source>
        <dbReference type="Proteomes" id="UP000685013"/>
    </source>
</evidence>
<accession>A0AAV6M6N2</accession>
<evidence type="ECO:0000256" key="1">
    <source>
        <dbReference type="ARBA" id="ARBA00004613"/>
    </source>
</evidence>
<evidence type="ECO:0000256" key="11">
    <source>
        <dbReference type="SAM" id="Phobius"/>
    </source>
</evidence>
<sequence length="546" mass="61104">MDSGLRVRVFSGDTDGRKPITSTKNSIALMKLPVKKSDYRRSSMAAGRLILLCFFVFFFAIQIAAKNQKEALDALYKAKFFRNSNAADSSGFFVRNEVADQITDVLPTVEIHDQTGRKQQDKIERLPGQPPRVSLSQYGGYVTVNKTAGRAFYYYFVESPQNKTSLPLLLWLNGGPGCSSLAYGAMAELGPFRARSDGKTLFQNNLSWARVANVLFLESPAGVGFSYSNTTSDYQSNGDKSTAIDNYAFLVNWLERFPEYKDRDFYISDESYAGHYVPQLAHVILSHNKNAGKTIVNLKGIIIGNAAINDETDEIGMYDFFATHALIADRTAKDIKKYCNFSPNTTTQNLKCIKTMKIVEGNTNMIDIYNIYYPICGNKSLTDQPKKATVMNYDPCTDYYTHAYLNRAEVQRAMHANVTKLAYRWTPCSNVINNWSNSASTVIPLLREFMDSGLRVWIFSGDVDGRVPITSSKYSIASMKLPVKKSWYPWFVQHEVGGYAEEYEGGLTLATVRGAGHEVPSFQPIRALVLITHFLKGTPLSTFSSS</sequence>
<evidence type="ECO:0000256" key="5">
    <source>
        <dbReference type="ARBA" id="ARBA00022670"/>
    </source>
</evidence>
<evidence type="ECO:0000256" key="3">
    <source>
        <dbReference type="ARBA" id="ARBA00022525"/>
    </source>
</evidence>
<dbReference type="PANTHER" id="PTHR11802:SF132">
    <property type="entry name" value="SERINE CARBOXYPEPTIDASE-LIKE 36-RELATED"/>
    <property type="match status" value="1"/>
</dbReference>
<dbReference type="GO" id="GO:0004185">
    <property type="term" value="F:serine-type carboxypeptidase activity"/>
    <property type="evidence" value="ECO:0007669"/>
    <property type="project" value="InterPro"/>
</dbReference>
<proteinExistence type="inferred from homology"/>
<gene>
    <name evidence="12" type="primary">SCPL40</name>
    <name evidence="12" type="ORF">SDJN03_26346</name>
</gene>
<keyword evidence="4 12" id="KW-0121">Carboxypeptidase</keyword>
<keyword evidence="11" id="KW-0812">Transmembrane</keyword>
<dbReference type="Proteomes" id="UP000685013">
    <property type="component" value="Chromosome 17"/>
</dbReference>
<keyword evidence="11" id="KW-0472">Membrane</keyword>
<keyword evidence="9" id="KW-0325">Glycoprotein</keyword>
<keyword evidence="3" id="KW-0964">Secreted</keyword>
<evidence type="ECO:0000313" key="12">
    <source>
        <dbReference type="EMBL" id="KAG6575707.1"/>
    </source>
</evidence>
<evidence type="ECO:0000256" key="6">
    <source>
        <dbReference type="ARBA" id="ARBA00022729"/>
    </source>
</evidence>
<reference evidence="12 13" key="1">
    <citation type="journal article" date="2021" name="Hortic Res">
        <title>The domestication of Cucurbita argyrosperma as revealed by the genome of its wild relative.</title>
        <authorList>
            <person name="Barrera-Redondo J."/>
            <person name="Sanchez-de la Vega G."/>
            <person name="Aguirre-Liguori J.A."/>
            <person name="Castellanos-Morales G."/>
            <person name="Gutierrez-Guerrero Y.T."/>
            <person name="Aguirre-Dugua X."/>
            <person name="Aguirre-Planter E."/>
            <person name="Tenaillon M.I."/>
            <person name="Lira-Saade R."/>
            <person name="Eguiarte L.E."/>
        </authorList>
    </citation>
    <scope>NUCLEOTIDE SEQUENCE [LARGE SCALE GENOMIC DNA]</scope>
    <source>
        <strain evidence="12">JBR-2021</strain>
    </source>
</reference>
<evidence type="ECO:0000256" key="2">
    <source>
        <dbReference type="ARBA" id="ARBA00009431"/>
    </source>
</evidence>
<feature type="non-terminal residue" evidence="12">
    <location>
        <position position="1"/>
    </location>
</feature>
<name>A0AAV6M6N2_9ROSI</name>
<evidence type="ECO:0000256" key="7">
    <source>
        <dbReference type="ARBA" id="ARBA00022801"/>
    </source>
</evidence>
<feature type="transmembrane region" description="Helical" evidence="11">
    <location>
        <begin position="45"/>
        <end position="65"/>
    </location>
</feature>
<dbReference type="InterPro" id="IPR033124">
    <property type="entry name" value="Ser_caboxypep_his_AS"/>
</dbReference>
<organism evidence="12 13">
    <name type="scientific">Cucurbita argyrosperma subsp. sororia</name>
    <dbReference type="NCBI Taxonomy" id="37648"/>
    <lineage>
        <taxon>Eukaryota</taxon>
        <taxon>Viridiplantae</taxon>
        <taxon>Streptophyta</taxon>
        <taxon>Embryophyta</taxon>
        <taxon>Tracheophyta</taxon>
        <taxon>Spermatophyta</taxon>
        <taxon>Magnoliopsida</taxon>
        <taxon>eudicotyledons</taxon>
        <taxon>Gunneridae</taxon>
        <taxon>Pentapetalae</taxon>
        <taxon>rosids</taxon>
        <taxon>fabids</taxon>
        <taxon>Cucurbitales</taxon>
        <taxon>Cucurbitaceae</taxon>
        <taxon>Cucurbiteae</taxon>
        <taxon>Cucurbita</taxon>
    </lineage>
</organism>
<comment type="function">
    <text evidence="10">Probable carboxypeptidase.</text>
</comment>
<keyword evidence="7" id="KW-0378">Hydrolase</keyword>
<dbReference type="GO" id="GO:0005773">
    <property type="term" value="C:vacuole"/>
    <property type="evidence" value="ECO:0007669"/>
    <property type="project" value="TreeGrafter"/>
</dbReference>
<dbReference type="GO" id="GO:0006508">
    <property type="term" value="P:proteolysis"/>
    <property type="evidence" value="ECO:0007669"/>
    <property type="project" value="UniProtKB-KW"/>
</dbReference>
<dbReference type="GO" id="GO:0005576">
    <property type="term" value="C:extracellular region"/>
    <property type="evidence" value="ECO:0007669"/>
    <property type="project" value="UniProtKB-SubCell"/>
</dbReference>
<keyword evidence="8" id="KW-1015">Disulfide bond</keyword>
<dbReference type="PROSITE" id="PS00560">
    <property type="entry name" value="CARBOXYPEPT_SER_HIS"/>
    <property type="match status" value="1"/>
</dbReference>
<dbReference type="Pfam" id="PF00450">
    <property type="entry name" value="Peptidase_S10"/>
    <property type="match status" value="1"/>
</dbReference>
<keyword evidence="11" id="KW-1133">Transmembrane helix</keyword>
<dbReference type="AlphaFoldDB" id="A0AAV6M6N2"/>
<evidence type="ECO:0000256" key="8">
    <source>
        <dbReference type="ARBA" id="ARBA00023157"/>
    </source>
</evidence>
<dbReference type="InterPro" id="IPR001563">
    <property type="entry name" value="Peptidase_S10"/>
</dbReference>
<dbReference type="PANTHER" id="PTHR11802">
    <property type="entry name" value="SERINE PROTEASE FAMILY S10 SERINE CARBOXYPEPTIDASE"/>
    <property type="match status" value="1"/>
</dbReference>
<keyword evidence="6" id="KW-0732">Signal</keyword>
<comment type="similarity">
    <text evidence="2">Belongs to the peptidase S10 family.</text>
</comment>
<dbReference type="FunFam" id="3.40.50.11320:FF:000001">
    <property type="entry name" value="Carboxypeptidase"/>
    <property type="match status" value="1"/>
</dbReference>
<comment type="caution">
    <text evidence="12">The sequence shown here is derived from an EMBL/GenBank/DDBJ whole genome shotgun (WGS) entry which is preliminary data.</text>
</comment>
<evidence type="ECO:0000256" key="10">
    <source>
        <dbReference type="ARBA" id="ARBA00037399"/>
    </source>
</evidence>
<keyword evidence="13" id="KW-1185">Reference proteome</keyword>
<protein>
    <submittedName>
        <fullName evidence="12">Serine carboxypeptidase-like 40</fullName>
    </submittedName>
</protein>
<comment type="subcellular location">
    <subcellularLocation>
        <location evidence="1">Secreted</location>
    </subcellularLocation>
</comment>
<dbReference type="EMBL" id="JAGKQH010000017">
    <property type="protein sequence ID" value="KAG6575707.1"/>
    <property type="molecule type" value="Genomic_DNA"/>
</dbReference>
<evidence type="ECO:0000256" key="9">
    <source>
        <dbReference type="ARBA" id="ARBA00023180"/>
    </source>
</evidence>